<dbReference type="FunFam" id="3.10.120.10:FF:000007">
    <property type="entry name" value="Sulfite oxidase, mitochondrial"/>
    <property type="match status" value="1"/>
</dbReference>
<dbReference type="GO" id="GO:0020037">
    <property type="term" value="F:heme binding"/>
    <property type="evidence" value="ECO:0007669"/>
    <property type="project" value="UniProtKB-UniRule"/>
</dbReference>
<dbReference type="Pfam" id="PF00173">
    <property type="entry name" value="Cyt-b5"/>
    <property type="match status" value="1"/>
</dbReference>
<keyword evidence="5" id="KW-0472">Membrane</keyword>
<organism evidence="7 8">
    <name type="scientific">Aristolochia fimbriata</name>
    <name type="common">White veined hardy Dutchman's pipe vine</name>
    <dbReference type="NCBI Taxonomy" id="158543"/>
    <lineage>
        <taxon>Eukaryota</taxon>
        <taxon>Viridiplantae</taxon>
        <taxon>Streptophyta</taxon>
        <taxon>Embryophyta</taxon>
        <taxon>Tracheophyta</taxon>
        <taxon>Spermatophyta</taxon>
        <taxon>Magnoliopsida</taxon>
        <taxon>Magnoliidae</taxon>
        <taxon>Piperales</taxon>
        <taxon>Aristolochiaceae</taxon>
        <taxon>Aristolochia</taxon>
    </lineage>
</organism>
<accession>A0AAV7EAQ0</accession>
<keyword evidence="1 5" id="KW-0349">Heme</keyword>
<comment type="caution">
    <text evidence="7">The sequence shown here is derived from an EMBL/GenBank/DDBJ whole genome shotgun (WGS) entry which is preliminary data.</text>
</comment>
<evidence type="ECO:0000256" key="1">
    <source>
        <dbReference type="ARBA" id="ARBA00022617"/>
    </source>
</evidence>
<dbReference type="InterPro" id="IPR050668">
    <property type="entry name" value="Cytochrome_b5"/>
</dbReference>
<dbReference type="Proteomes" id="UP000825729">
    <property type="component" value="Unassembled WGS sequence"/>
</dbReference>
<feature type="transmembrane region" description="Helical" evidence="5">
    <location>
        <begin position="118"/>
        <end position="138"/>
    </location>
</feature>
<dbReference type="GO" id="GO:0016020">
    <property type="term" value="C:membrane"/>
    <property type="evidence" value="ECO:0007669"/>
    <property type="project" value="TreeGrafter"/>
</dbReference>
<keyword evidence="5" id="KW-0812">Transmembrane</keyword>
<name>A0AAV7EAQ0_ARIFI</name>
<dbReference type="PANTHER" id="PTHR19359:SF101">
    <property type="entry name" value="CYTOCHROME B5-LIKE HEME_STEROID BINDING DOMAIN CONTAINING PROTEIN, EXPRESSED"/>
    <property type="match status" value="1"/>
</dbReference>
<evidence type="ECO:0000256" key="2">
    <source>
        <dbReference type="ARBA" id="ARBA00022723"/>
    </source>
</evidence>
<dbReference type="EMBL" id="JAINDJ010000005">
    <property type="protein sequence ID" value="KAG9445798.1"/>
    <property type="molecule type" value="Genomic_DNA"/>
</dbReference>
<evidence type="ECO:0000313" key="8">
    <source>
        <dbReference type="Proteomes" id="UP000825729"/>
    </source>
</evidence>
<dbReference type="GO" id="GO:0046872">
    <property type="term" value="F:metal ion binding"/>
    <property type="evidence" value="ECO:0007669"/>
    <property type="project" value="UniProtKB-UniRule"/>
</dbReference>
<dbReference type="InterPro" id="IPR001199">
    <property type="entry name" value="Cyt_B5-like_heme/steroid-bd"/>
</dbReference>
<dbReference type="PANTHER" id="PTHR19359">
    <property type="entry name" value="CYTOCHROME B5"/>
    <property type="match status" value="1"/>
</dbReference>
<evidence type="ECO:0000256" key="4">
    <source>
        <dbReference type="ARBA" id="ARBA00038168"/>
    </source>
</evidence>
<keyword evidence="5" id="KW-1133">Transmembrane helix</keyword>
<dbReference type="InterPro" id="IPR036400">
    <property type="entry name" value="Cyt_B5-like_heme/steroid_sf"/>
</dbReference>
<dbReference type="SUPFAM" id="SSF55856">
    <property type="entry name" value="Cytochrome b5-like heme/steroid binding domain"/>
    <property type="match status" value="1"/>
</dbReference>
<dbReference type="Gene3D" id="3.10.120.10">
    <property type="entry name" value="Cytochrome b5-like heme/steroid binding domain"/>
    <property type="match status" value="1"/>
</dbReference>
<dbReference type="PROSITE" id="PS00191">
    <property type="entry name" value="CYTOCHROME_B5_1"/>
    <property type="match status" value="1"/>
</dbReference>
<dbReference type="InterPro" id="IPR018506">
    <property type="entry name" value="Cyt_B5_heme-BS"/>
</dbReference>
<keyword evidence="3 5" id="KW-0408">Iron</keyword>
<reference evidence="7 8" key="1">
    <citation type="submission" date="2021-07" db="EMBL/GenBank/DDBJ databases">
        <title>The Aristolochia fimbriata genome: insights into angiosperm evolution, floral development and chemical biosynthesis.</title>
        <authorList>
            <person name="Jiao Y."/>
        </authorList>
    </citation>
    <scope>NUCLEOTIDE SEQUENCE [LARGE SCALE GENOMIC DNA]</scope>
    <source>
        <strain evidence="7">IBCAS-2021</strain>
        <tissue evidence="7">Leaf</tissue>
    </source>
</reference>
<feature type="domain" description="Cytochrome b5 heme-binding" evidence="6">
    <location>
        <begin position="4"/>
        <end position="81"/>
    </location>
</feature>
<dbReference type="PRINTS" id="PR00363">
    <property type="entry name" value="CYTOCHROMEB5"/>
</dbReference>
<evidence type="ECO:0000313" key="7">
    <source>
        <dbReference type="EMBL" id="KAG9445798.1"/>
    </source>
</evidence>
<keyword evidence="2 5" id="KW-0479">Metal-binding</keyword>
<comment type="similarity">
    <text evidence="4 5">Belongs to the cytochrome b5 family.</text>
</comment>
<keyword evidence="8" id="KW-1185">Reference proteome</keyword>
<dbReference type="SMART" id="SM01117">
    <property type="entry name" value="Cyt-b5"/>
    <property type="match status" value="1"/>
</dbReference>
<gene>
    <name evidence="7" type="ORF">H6P81_011926</name>
</gene>
<evidence type="ECO:0000259" key="6">
    <source>
        <dbReference type="PROSITE" id="PS50255"/>
    </source>
</evidence>
<evidence type="ECO:0000256" key="5">
    <source>
        <dbReference type="RuleBase" id="RU362121"/>
    </source>
</evidence>
<evidence type="ECO:0000256" key="3">
    <source>
        <dbReference type="ARBA" id="ARBA00023004"/>
    </source>
</evidence>
<dbReference type="PROSITE" id="PS50255">
    <property type="entry name" value="CYTOCHROME_B5_2"/>
    <property type="match status" value="1"/>
</dbReference>
<dbReference type="AlphaFoldDB" id="A0AAV7EAQ0"/>
<protein>
    <recommendedName>
        <fullName evidence="6">Cytochrome b5 heme-binding domain-containing protein</fullName>
    </recommendedName>
</protein>
<sequence length="143" mass="15064">MGELRAFSASEVSLHSSKNDCWLIIGGKVYDVTGFLEEHPGGDDVLIKASEEGDATEAFEEVGHSSTATSMLTSYQVGVIDGSTSGEADKPRAKEQEQVFVPAKRVEAGPPPSPFSGLSHLLVPLLVLGLALGALYLFNRGSS</sequence>
<proteinExistence type="inferred from homology"/>